<evidence type="ECO:0000313" key="2">
    <source>
        <dbReference type="EMBL" id="SMC48273.1"/>
    </source>
</evidence>
<dbReference type="Pfam" id="PF05721">
    <property type="entry name" value="PhyH"/>
    <property type="match status" value="1"/>
</dbReference>
<organism evidence="2 3">
    <name type="scientific">Pedobacter africanus</name>
    <dbReference type="NCBI Taxonomy" id="151894"/>
    <lineage>
        <taxon>Bacteria</taxon>
        <taxon>Pseudomonadati</taxon>
        <taxon>Bacteroidota</taxon>
        <taxon>Sphingobacteriia</taxon>
        <taxon>Sphingobacteriales</taxon>
        <taxon>Sphingobacteriaceae</taxon>
        <taxon>Pedobacter</taxon>
    </lineage>
</organism>
<proteinExistence type="predicted"/>
<dbReference type="EMBL" id="FWXT01000001">
    <property type="protein sequence ID" value="SMC48273.1"/>
    <property type="molecule type" value="Genomic_DNA"/>
</dbReference>
<dbReference type="GO" id="GO:0005506">
    <property type="term" value="F:iron ion binding"/>
    <property type="evidence" value="ECO:0007669"/>
    <property type="project" value="UniProtKB-ARBA"/>
</dbReference>
<evidence type="ECO:0000313" key="3">
    <source>
        <dbReference type="Proteomes" id="UP000192756"/>
    </source>
</evidence>
<protein>
    <submittedName>
        <fullName evidence="2">Ectoine hydroxylase-related dioxygenase, phytanoyl-CoA dioxygenase (PhyH) family</fullName>
    </submittedName>
</protein>
<gene>
    <name evidence="2" type="ORF">SAMN04488524_0748</name>
</gene>
<feature type="region of interest" description="Disordered" evidence="1">
    <location>
        <begin position="238"/>
        <end position="257"/>
    </location>
</feature>
<keyword evidence="2" id="KW-0223">Dioxygenase</keyword>
<dbReference type="InterPro" id="IPR008775">
    <property type="entry name" value="Phytyl_CoA_dOase-like"/>
</dbReference>
<dbReference type="SUPFAM" id="SSF51197">
    <property type="entry name" value="Clavaminate synthase-like"/>
    <property type="match status" value="1"/>
</dbReference>
<dbReference type="OrthoDB" id="9814777at2"/>
<reference evidence="3" key="1">
    <citation type="submission" date="2017-04" db="EMBL/GenBank/DDBJ databases">
        <authorList>
            <person name="Varghese N."/>
            <person name="Submissions S."/>
        </authorList>
    </citation>
    <scope>NUCLEOTIDE SEQUENCE [LARGE SCALE GENOMIC DNA]</scope>
    <source>
        <strain evidence="3">DSM 12126</strain>
    </source>
</reference>
<dbReference type="Proteomes" id="UP000192756">
    <property type="component" value="Unassembled WGS sequence"/>
</dbReference>
<evidence type="ECO:0000256" key="1">
    <source>
        <dbReference type="SAM" id="MobiDB-lite"/>
    </source>
</evidence>
<dbReference type="RefSeq" id="WP_084239562.1">
    <property type="nucleotide sequence ID" value="NZ_FWXT01000001.1"/>
</dbReference>
<dbReference type="Gene3D" id="2.60.120.620">
    <property type="entry name" value="q2cbj1_9rhob like domain"/>
    <property type="match status" value="1"/>
</dbReference>
<dbReference type="AlphaFoldDB" id="A0A1W1ZIZ3"/>
<dbReference type="STRING" id="151894.SAMN04488524_0748"/>
<sequence length="257" mass="29288">MERSYLSADQVAFFNANGYLIVENIITPEEVEHYKSIYNDFLSEKIDVGANRSDLGDGLGSSKTKENITQIMWPSDFVEELVHMPYHQRALAISRELIGEDSEMDFDMLINKAPYSNTITPWHQDEAYWLNVPDKRAASCWLALDEATLDNGCMWFVPGSNLKEVRPHRFAGKEGGALTCDATEDEGVYIELKPGSCTFHQGRTLHYSRGNSTGTNRRAFILNFRPAEMIRYERERGFDHGKNNAGDRKVKNDDFKS</sequence>
<keyword evidence="2" id="KW-0560">Oxidoreductase</keyword>
<dbReference type="GO" id="GO:0016706">
    <property type="term" value="F:2-oxoglutarate-dependent dioxygenase activity"/>
    <property type="evidence" value="ECO:0007669"/>
    <property type="project" value="UniProtKB-ARBA"/>
</dbReference>
<accession>A0A1W1ZIZ3</accession>
<dbReference type="PANTHER" id="PTHR20883:SF46">
    <property type="entry name" value="PHYTANOYL-COA HYDROXYLASE"/>
    <property type="match status" value="1"/>
</dbReference>
<keyword evidence="3" id="KW-1185">Reference proteome</keyword>
<name>A0A1W1ZIZ3_9SPHI</name>
<dbReference type="PANTHER" id="PTHR20883">
    <property type="entry name" value="PHYTANOYL-COA DIOXYGENASE DOMAIN CONTAINING 1"/>
    <property type="match status" value="1"/>
</dbReference>